<gene>
    <name evidence="1" type="ORF">LOD99_8668</name>
</gene>
<evidence type="ECO:0000313" key="2">
    <source>
        <dbReference type="Proteomes" id="UP001165289"/>
    </source>
</evidence>
<proteinExistence type="predicted"/>
<accession>A0AAV7JFJ9</accession>
<sequence length="399" mass="45906">MSQDTLKNYTIQTLNYGTAFLTRLSNIPLTEDLSNVKRELLDCFTELQKVWKSVNKLAFKLDGDINMDKLRMKIKQMDNNQAIIIKPYNQTRNRSKSIENHFNDKEMGLNLLNTSACNSLKHTKTPSPPYSNWSPRVPTKHKFKIKSSFSTDINVAVNDNNNAVEKNKLEYVNYTRDLSVPNQPQEKSELITSLPTDKTRKLSDCSVQSDVPNSEHGYLILESVRRLPPSAQFSFISKAKNVNVNHWKLGERYCGIADDILYIFFAFQDVHAEISMELPNLYIGKGFETNNDYGKSVLFQSREVHLTVLFQNEELRDKCYTASFKAQNKRQQNTKISAPLPTIPKPYVRKEQGPRYLNTILDVEMNVKHPTNKIENQPATVDSGEEDYVEMMQSKSPYL</sequence>
<dbReference type="EMBL" id="JAKMXF010000340">
    <property type="protein sequence ID" value="KAI6647594.1"/>
    <property type="molecule type" value="Genomic_DNA"/>
</dbReference>
<evidence type="ECO:0000313" key="1">
    <source>
        <dbReference type="EMBL" id="KAI6647594.1"/>
    </source>
</evidence>
<dbReference type="AlphaFoldDB" id="A0AAV7JFJ9"/>
<name>A0AAV7JFJ9_9METZ</name>
<organism evidence="1 2">
    <name type="scientific">Oopsacas minuta</name>
    <dbReference type="NCBI Taxonomy" id="111878"/>
    <lineage>
        <taxon>Eukaryota</taxon>
        <taxon>Metazoa</taxon>
        <taxon>Porifera</taxon>
        <taxon>Hexactinellida</taxon>
        <taxon>Hexasterophora</taxon>
        <taxon>Lyssacinosida</taxon>
        <taxon>Leucopsacidae</taxon>
        <taxon>Oopsacas</taxon>
    </lineage>
</organism>
<comment type="caution">
    <text evidence="1">The sequence shown here is derived from an EMBL/GenBank/DDBJ whole genome shotgun (WGS) entry which is preliminary data.</text>
</comment>
<reference evidence="1 2" key="1">
    <citation type="journal article" date="2023" name="BMC Biol.">
        <title>The compact genome of the sponge Oopsacas minuta (Hexactinellida) is lacking key metazoan core genes.</title>
        <authorList>
            <person name="Santini S."/>
            <person name="Schenkelaars Q."/>
            <person name="Jourda C."/>
            <person name="Duchesne M."/>
            <person name="Belahbib H."/>
            <person name="Rocher C."/>
            <person name="Selva M."/>
            <person name="Riesgo A."/>
            <person name="Vervoort M."/>
            <person name="Leys S.P."/>
            <person name="Kodjabachian L."/>
            <person name="Le Bivic A."/>
            <person name="Borchiellini C."/>
            <person name="Claverie J.M."/>
            <person name="Renard E."/>
        </authorList>
    </citation>
    <scope>NUCLEOTIDE SEQUENCE [LARGE SCALE GENOMIC DNA]</scope>
    <source>
        <strain evidence="1">SPO-2</strain>
    </source>
</reference>
<dbReference type="Proteomes" id="UP001165289">
    <property type="component" value="Unassembled WGS sequence"/>
</dbReference>
<keyword evidence="2" id="KW-1185">Reference proteome</keyword>
<protein>
    <submittedName>
        <fullName evidence="1">Uncharacterized protein</fullName>
    </submittedName>
</protein>